<dbReference type="SUPFAM" id="SSF46689">
    <property type="entry name" value="Homeodomain-like"/>
    <property type="match status" value="2"/>
</dbReference>
<organism evidence="4 5">
    <name type="scientific">Deinococcus roseus</name>
    <dbReference type="NCBI Taxonomy" id="392414"/>
    <lineage>
        <taxon>Bacteria</taxon>
        <taxon>Thermotogati</taxon>
        <taxon>Deinococcota</taxon>
        <taxon>Deinococci</taxon>
        <taxon>Deinococcales</taxon>
        <taxon>Deinococcaceae</taxon>
        <taxon>Deinococcus</taxon>
    </lineage>
</organism>
<evidence type="ECO:0000259" key="3">
    <source>
        <dbReference type="PROSITE" id="PS01124"/>
    </source>
</evidence>
<dbReference type="PANTHER" id="PTHR43436">
    <property type="entry name" value="ARAC-FAMILY TRANSCRIPTIONAL REGULATOR"/>
    <property type="match status" value="1"/>
</dbReference>
<keyword evidence="5" id="KW-1185">Reference proteome</keyword>
<feature type="domain" description="HTH araC/xylS-type" evidence="3">
    <location>
        <begin position="211"/>
        <end position="308"/>
    </location>
</feature>
<comment type="caution">
    <text evidence="4">The sequence shown here is derived from an EMBL/GenBank/DDBJ whole genome shotgun (WGS) entry which is preliminary data.</text>
</comment>
<dbReference type="InterPro" id="IPR018060">
    <property type="entry name" value="HTH_AraC"/>
</dbReference>
<dbReference type="Proteomes" id="UP000632222">
    <property type="component" value="Unassembled WGS sequence"/>
</dbReference>
<sequence length="320" mass="35340">MKPSKPSLTPAQVPLQEPQAQDLKTLAQLILLHAPYDSEFQLPLPGVKVTRASRINNDLYHVVYQPKVCIVAQGSKSVFLGSEVFTYDPLHMLGVSVNLPISSQVTQASQQEPFLCLTVALDPVHIADLAQRAYPNGLPPMPAERGLFLGLASAQIVNAATRLLELLQEPREAALLSGPILDEILLRLLRTPMGIRLAALGQAESSVQRISRAVDHVRQHFDEALSMEDLARMVHMGQTTFHQHFKDVTGLSPLQYQKTLRLQEARRRLLSGLDATTASRQVGYVSVSQFSREYSRQFGRTPLKDVAFLRAEGPATSPLN</sequence>
<evidence type="ECO:0000313" key="4">
    <source>
        <dbReference type="EMBL" id="GGJ42965.1"/>
    </source>
</evidence>
<dbReference type="RefSeq" id="WP_229684836.1">
    <property type="nucleotide sequence ID" value="NZ_BMOD01000013.1"/>
</dbReference>
<dbReference type="PANTHER" id="PTHR43436:SF1">
    <property type="entry name" value="TRANSCRIPTIONAL REGULATORY PROTEIN"/>
    <property type="match status" value="1"/>
</dbReference>
<dbReference type="SMART" id="SM00342">
    <property type="entry name" value="HTH_ARAC"/>
    <property type="match status" value="1"/>
</dbReference>
<dbReference type="Pfam" id="PF06719">
    <property type="entry name" value="AraC_N"/>
    <property type="match status" value="1"/>
</dbReference>
<evidence type="ECO:0000256" key="1">
    <source>
        <dbReference type="ARBA" id="ARBA00023015"/>
    </source>
</evidence>
<name>A0ABQ2D3C2_9DEIO</name>
<protein>
    <submittedName>
        <fullName evidence="4">Transcriptional regulator</fullName>
    </submittedName>
</protein>
<proteinExistence type="predicted"/>
<keyword evidence="2" id="KW-0804">Transcription</keyword>
<reference evidence="5" key="1">
    <citation type="journal article" date="2019" name="Int. J. Syst. Evol. Microbiol.">
        <title>The Global Catalogue of Microorganisms (GCM) 10K type strain sequencing project: providing services to taxonomists for standard genome sequencing and annotation.</title>
        <authorList>
            <consortium name="The Broad Institute Genomics Platform"/>
            <consortium name="The Broad Institute Genome Sequencing Center for Infectious Disease"/>
            <person name="Wu L."/>
            <person name="Ma J."/>
        </authorList>
    </citation>
    <scope>NUCLEOTIDE SEQUENCE [LARGE SCALE GENOMIC DNA]</scope>
    <source>
        <strain evidence="5">JCM 14370</strain>
    </source>
</reference>
<evidence type="ECO:0000256" key="2">
    <source>
        <dbReference type="ARBA" id="ARBA00023163"/>
    </source>
</evidence>
<gene>
    <name evidence="4" type="ORF">GCM10008938_31440</name>
</gene>
<dbReference type="Gene3D" id="1.10.10.60">
    <property type="entry name" value="Homeodomain-like"/>
    <property type="match status" value="1"/>
</dbReference>
<dbReference type="InterPro" id="IPR009057">
    <property type="entry name" value="Homeodomain-like_sf"/>
</dbReference>
<dbReference type="PROSITE" id="PS01124">
    <property type="entry name" value="HTH_ARAC_FAMILY_2"/>
    <property type="match status" value="1"/>
</dbReference>
<keyword evidence="1" id="KW-0805">Transcription regulation</keyword>
<accession>A0ABQ2D3C2</accession>
<evidence type="ECO:0000313" key="5">
    <source>
        <dbReference type="Proteomes" id="UP000632222"/>
    </source>
</evidence>
<dbReference type="InterPro" id="IPR009594">
    <property type="entry name" value="Tscrpt_reg_HTH_AraC_N"/>
</dbReference>
<dbReference type="EMBL" id="BMOD01000013">
    <property type="protein sequence ID" value="GGJ42965.1"/>
    <property type="molecule type" value="Genomic_DNA"/>
</dbReference>
<dbReference type="Pfam" id="PF12833">
    <property type="entry name" value="HTH_18"/>
    <property type="match status" value="1"/>
</dbReference>